<comment type="catalytic activity">
    <reaction evidence="18 20">
        <text>a plastoquinone + NADPH + (n+1) H(+)(in) = a plastoquinol + NADP(+) + n H(+)(out)</text>
        <dbReference type="Rhea" id="RHEA:42612"/>
        <dbReference type="Rhea" id="RHEA-COMP:9561"/>
        <dbReference type="Rhea" id="RHEA-COMP:9562"/>
        <dbReference type="ChEBI" id="CHEBI:15378"/>
        <dbReference type="ChEBI" id="CHEBI:17757"/>
        <dbReference type="ChEBI" id="CHEBI:57783"/>
        <dbReference type="ChEBI" id="CHEBI:58349"/>
        <dbReference type="ChEBI" id="CHEBI:62192"/>
    </reaction>
</comment>
<comment type="subunit">
    <text evidence="4 20">NDH is composed of at least 16 different subunits, 5 of which are encoded in the nucleus.</text>
</comment>
<dbReference type="Gene3D" id="1.20.120.1200">
    <property type="entry name" value="NADH-ubiquinone/plastoquinone oxidoreductase chain 6, subunit NuoJ"/>
    <property type="match status" value="1"/>
</dbReference>
<dbReference type="PANTHER" id="PTHR48479">
    <property type="entry name" value="NAD(P)H-QUINONE OXIDOREDUCTASE SUBUNIT 6, CHLOROPLASTIC"/>
    <property type="match status" value="1"/>
</dbReference>
<dbReference type="GO" id="GO:0009535">
    <property type="term" value="C:chloroplast thylakoid membrane"/>
    <property type="evidence" value="ECO:0007669"/>
    <property type="project" value="UniProtKB-SubCell"/>
</dbReference>
<evidence type="ECO:0000256" key="9">
    <source>
        <dbReference type="ARBA" id="ARBA00022692"/>
    </source>
</evidence>
<dbReference type="GO" id="GO:0048038">
    <property type="term" value="F:quinone binding"/>
    <property type="evidence" value="ECO:0007669"/>
    <property type="project" value="UniProtKB-KW"/>
</dbReference>
<keyword evidence="13" id="KW-1278">Translocase</keyword>
<dbReference type="AlphaFoldDB" id="A0A8K1SHT0"/>
<evidence type="ECO:0000256" key="6">
    <source>
        <dbReference type="ARBA" id="ARBA00022448"/>
    </source>
</evidence>
<feature type="transmembrane region" description="Helical" evidence="20">
    <location>
        <begin position="59"/>
        <end position="82"/>
    </location>
</feature>
<geneLocation type="chloroplast" evidence="21"/>
<name>A0A8K1SHT0_9MONI</name>
<evidence type="ECO:0000256" key="16">
    <source>
        <dbReference type="ARBA" id="ARBA00023078"/>
    </source>
</evidence>
<dbReference type="InterPro" id="IPR001457">
    <property type="entry name" value="NADH_UbQ/plastoQ_OxRdtase_su6"/>
</dbReference>
<keyword evidence="7 20" id="KW-0150">Chloroplast</keyword>
<evidence type="ECO:0000256" key="14">
    <source>
        <dbReference type="ARBA" id="ARBA00022989"/>
    </source>
</evidence>
<evidence type="ECO:0000256" key="2">
    <source>
        <dbReference type="ARBA" id="ARBA00004454"/>
    </source>
</evidence>
<feature type="transmembrane region" description="Helical" evidence="20">
    <location>
        <begin position="153"/>
        <end position="174"/>
    </location>
</feature>
<evidence type="ECO:0000256" key="1">
    <source>
        <dbReference type="ARBA" id="ARBA00004059"/>
    </source>
</evidence>
<comment type="catalytic activity">
    <reaction evidence="19 20">
        <text>a plastoquinone + NADH + (n+1) H(+)(in) = a plastoquinol + NAD(+) + n H(+)(out)</text>
        <dbReference type="Rhea" id="RHEA:42608"/>
        <dbReference type="Rhea" id="RHEA-COMP:9561"/>
        <dbReference type="Rhea" id="RHEA-COMP:9562"/>
        <dbReference type="ChEBI" id="CHEBI:15378"/>
        <dbReference type="ChEBI" id="CHEBI:17757"/>
        <dbReference type="ChEBI" id="CHEBI:57540"/>
        <dbReference type="ChEBI" id="CHEBI:57945"/>
        <dbReference type="ChEBI" id="CHEBI:62192"/>
    </reaction>
</comment>
<comment type="similarity">
    <text evidence="3 20">Belongs to the complex I subunit 6 family.</text>
</comment>
<evidence type="ECO:0000256" key="17">
    <source>
        <dbReference type="ARBA" id="ARBA00023136"/>
    </source>
</evidence>
<keyword evidence="8 20" id="KW-0934">Plastid</keyword>
<evidence type="ECO:0000256" key="10">
    <source>
        <dbReference type="ARBA" id="ARBA00022719"/>
    </source>
</evidence>
<evidence type="ECO:0000256" key="18">
    <source>
        <dbReference type="ARBA" id="ARBA00047726"/>
    </source>
</evidence>
<comment type="function">
    <text evidence="1 20">NDH shuttles electrons from NAD(P)H:plastoquinone, via FMN and iron-sulfur (Fe-S) centers, to quinones in the photosynthetic chain and possibly in a chloroplast respiratory chain. The immediate electron acceptor for the enzyme in this species is believed to be plastoquinone. Couples the redox reaction to proton translocation, and thus conserves the redox energy in a proton gradient.</text>
</comment>
<keyword evidence="14 20" id="KW-1133">Transmembrane helix</keyword>
<proteinExistence type="inferred from homology"/>
<evidence type="ECO:0000313" key="21">
    <source>
        <dbReference type="EMBL" id="UFK63183.1"/>
    </source>
</evidence>
<keyword evidence="17 20" id="KW-0472">Membrane</keyword>
<keyword evidence="15 20" id="KW-0520">NAD</keyword>
<sequence>MNLPESIHEFILILVELGILSGSSGVVLLANIVHSAFLLGLVSICISLLYLVLNADLVAAAQLLIYVGAINVLIVFAVMLINKPRDTNFLLPRNAGDGITSGVRTSLFLLLTITIRNTEWSDIRMIERSESFVGKTLINNVQLIGSQLLTNSLIPFELLSILLLIASVGAITMARQEGTVETDKNVALQSKDDSFFSR</sequence>
<keyword evidence="10 20" id="KW-0874">Quinone</keyword>
<evidence type="ECO:0000256" key="3">
    <source>
        <dbReference type="ARBA" id="ARBA00005698"/>
    </source>
</evidence>
<keyword evidence="6" id="KW-0813">Transport</keyword>
<dbReference type="InterPro" id="IPR050290">
    <property type="entry name" value="NAD(P)H-Q_Oxidoreduct_6"/>
</dbReference>
<protein>
    <recommendedName>
        <fullName evidence="5 20">NAD(P)H-quinone oxidoreductase subunit 6, chloroplastic</fullName>
        <ecNumber evidence="20">7.1.1.-</ecNumber>
    </recommendedName>
</protein>
<evidence type="ECO:0000256" key="12">
    <source>
        <dbReference type="ARBA" id="ARBA00022957"/>
    </source>
</evidence>
<evidence type="ECO:0000256" key="4">
    <source>
        <dbReference type="ARBA" id="ARBA00011199"/>
    </source>
</evidence>
<reference evidence="21" key="1">
    <citation type="submission" date="2021-05" db="EMBL/GenBank/DDBJ databases">
        <title>The complete chloroplast genome of a hybrid species, Osmunda mildei(Osmundaceae, Osmunda).</title>
        <authorList>
            <person name="Zou Y."/>
        </authorList>
    </citation>
    <scope>NUCLEOTIDE SEQUENCE</scope>
</reference>
<dbReference type="InterPro" id="IPR042106">
    <property type="entry name" value="Nuo/plastoQ_OxRdtase_6_NuoJ"/>
</dbReference>
<dbReference type="EMBL" id="MZ292715">
    <property type="protein sequence ID" value="UFK63183.1"/>
    <property type="molecule type" value="Genomic_DNA"/>
</dbReference>
<evidence type="ECO:0000256" key="19">
    <source>
        <dbReference type="ARBA" id="ARBA00048026"/>
    </source>
</evidence>
<keyword evidence="11 20" id="KW-0521">NADP</keyword>
<keyword evidence="12 20" id="KW-0618">Plastoquinone</keyword>
<feature type="transmembrane region" description="Helical" evidence="20">
    <location>
        <begin position="36"/>
        <end position="53"/>
    </location>
</feature>
<keyword evidence="9 20" id="KW-0812">Transmembrane</keyword>
<evidence type="ECO:0000256" key="13">
    <source>
        <dbReference type="ARBA" id="ARBA00022967"/>
    </source>
</evidence>
<evidence type="ECO:0000256" key="5">
    <source>
        <dbReference type="ARBA" id="ARBA00018131"/>
    </source>
</evidence>
<organism evidence="21">
    <name type="scientific">Osmunda mildei</name>
    <dbReference type="NCBI Taxonomy" id="569351"/>
    <lineage>
        <taxon>Eukaryota</taxon>
        <taxon>Viridiplantae</taxon>
        <taxon>Streptophyta</taxon>
        <taxon>Embryophyta</taxon>
        <taxon>Tracheophyta</taxon>
        <taxon>Polypodiopsida</taxon>
        <taxon>Polypodiidae</taxon>
        <taxon>Osmundales</taxon>
        <taxon>Osmundaceae</taxon>
        <taxon>Osmunda</taxon>
    </lineage>
</organism>
<dbReference type="EC" id="7.1.1.-" evidence="20"/>
<gene>
    <name evidence="21" type="primary">ndhG</name>
</gene>
<evidence type="ECO:0000256" key="15">
    <source>
        <dbReference type="ARBA" id="ARBA00023027"/>
    </source>
</evidence>
<evidence type="ECO:0000256" key="20">
    <source>
        <dbReference type="RuleBase" id="RU004431"/>
    </source>
</evidence>
<dbReference type="FunFam" id="1.20.120.1200:FF:000002">
    <property type="entry name" value="NAD(P)H-quinone oxidoreductase subunit 6, chloroplastic"/>
    <property type="match status" value="1"/>
</dbReference>
<feature type="transmembrane region" description="Helical" evidence="20">
    <location>
        <begin position="6"/>
        <end position="29"/>
    </location>
</feature>
<evidence type="ECO:0000256" key="7">
    <source>
        <dbReference type="ARBA" id="ARBA00022528"/>
    </source>
</evidence>
<dbReference type="GO" id="GO:0008137">
    <property type="term" value="F:NADH dehydrogenase (ubiquinone) activity"/>
    <property type="evidence" value="ECO:0007669"/>
    <property type="project" value="UniProtKB-UniRule"/>
</dbReference>
<evidence type="ECO:0000256" key="8">
    <source>
        <dbReference type="ARBA" id="ARBA00022640"/>
    </source>
</evidence>
<dbReference type="PANTHER" id="PTHR48479:SF1">
    <property type="entry name" value="NAD(P)H-QUINONE OXIDOREDUCTASE SUBUNIT 6, CHLOROPLASTIC"/>
    <property type="match status" value="1"/>
</dbReference>
<evidence type="ECO:0000256" key="11">
    <source>
        <dbReference type="ARBA" id="ARBA00022857"/>
    </source>
</evidence>
<comment type="subcellular location">
    <subcellularLocation>
        <location evidence="2">Plastid</location>
        <location evidence="2">Chloroplast thylakoid membrane</location>
        <topology evidence="2">Multi-pass membrane protein</topology>
    </subcellularLocation>
</comment>
<accession>A0A8K1SHT0</accession>
<dbReference type="Pfam" id="PF00499">
    <property type="entry name" value="Oxidored_q3"/>
    <property type="match status" value="1"/>
</dbReference>
<keyword evidence="16 20" id="KW-0793">Thylakoid</keyword>